<dbReference type="Pfam" id="PF12339">
    <property type="entry name" value="DNAJ_related"/>
    <property type="match status" value="1"/>
</dbReference>
<dbReference type="InterPro" id="IPR021059">
    <property type="entry name" value="DnaJ-related_N"/>
</dbReference>
<gene>
    <name evidence="3" type="ORF">PSEHALCIP103_01190</name>
</gene>
<evidence type="ECO:0000259" key="2">
    <source>
        <dbReference type="Pfam" id="PF12339"/>
    </source>
</evidence>
<reference evidence="3" key="1">
    <citation type="submission" date="2022-07" db="EMBL/GenBank/DDBJ databases">
        <authorList>
            <person name="Criscuolo A."/>
        </authorList>
    </citation>
    <scope>NUCLEOTIDE SEQUENCE</scope>
    <source>
        <strain evidence="3">CIP103197</strain>
    </source>
</reference>
<keyword evidence="1" id="KW-0143">Chaperone</keyword>
<protein>
    <recommendedName>
        <fullName evidence="2">DnaJ-related protein N-terminal domain-containing protein</fullName>
    </recommendedName>
</protein>
<dbReference type="RefSeq" id="WP_024601995.1">
    <property type="nucleotide sequence ID" value="NZ_CAMAPB010000012.1"/>
</dbReference>
<dbReference type="CDD" id="cd06257">
    <property type="entry name" value="DnaJ"/>
    <property type="match status" value="1"/>
</dbReference>
<dbReference type="InterPro" id="IPR001623">
    <property type="entry name" value="DnaJ_domain"/>
</dbReference>
<evidence type="ECO:0000313" key="3">
    <source>
        <dbReference type="EMBL" id="CAH9055207.1"/>
    </source>
</evidence>
<dbReference type="InterPro" id="IPR036869">
    <property type="entry name" value="J_dom_sf"/>
</dbReference>
<dbReference type="EMBL" id="CAMAPB010000012">
    <property type="protein sequence ID" value="CAH9055207.1"/>
    <property type="molecule type" value="Genomic_DNA"/>
</dbReference>
<accession>A0A9W4VQ15</accession>
<comment type="caution">
    <text evidence="3">The sequence shown here is derived from an EMBL/GenBank/DDBJ whole genome shotgun (WGS) entry which is preliminary data.</text>
</comment>
<keyword evidence="4" id="KW-1185">Reference proteome</keyword>
<sequence length="193" mass="22762">MLNPLIDEIFELLINNKVWMVHTLASELKERGLLDTLAADPGRDLFKRNFLIMNALYQLQQQVMPKQQLLIKSLHIELVSDPRQNQLHPNDPLRDYYLNWQNFETSTAEINALLDSFWQRFSKPKQHEAPLSAQQHQQLIARWQLVQPITLKTLQKRWRQLAVQHHPDKQGGDNEVFKQLKMEYEQLKASCSS</sequence>
<evidence type="ECO:0000256" key="1">
    <source>
        <dbReference type="ARBA" id="ARBA00023186"/>
    </source>
</evidence>
<name>A0A9W4VQ15_PSEHA</name>
<dbReference type="Gene3D" id="1.10.287.110">
    <property type="entry name" value="DnaJ domain"/>
    <property type="match status" value="1"/>
</dbReference>
<feature type="domain" description="DnaJ-related protein N-terminal" evidence="2">
    <location>
        <begin position="3"/>
        <end position="121"/>
    </location>
</feature>
<organism evidence="3 4">
    <name type="scientific">Pseudoalteromonas haloplanktis</name>
    <name type="common">Alteromonas haloplanktis</name>
    <dbReference type="NCBI Taxonomy" id="228"/>
    <lineage>
        <taxon>Bacteria</taxon>
        <taxon>Pseudomonadati</taxon>
        <taxon>Pseudomonadota</taxon>
        <taxon>Gammaproteobacteria</taxon>
        <taxon>Alteromonadales</taxon>
        <taxon>Pseudoalteromonadaceae</taxon>
        <taxon>Pseudoalteromonas</taxon>
    </lineage>
</organism>
<evidence type="ECO:0000313" key="4">
    <source>
        <dbReference type="Proteomes" id="UP001152447"/>
    </source>
</evidence>
<proteinExistence type="predicted"/>
<dbReference type="SUPFAM" id="SSF46565">
    <property type="entry name" value="Chaperone J-domain"/>
    <property type="match status" value="1"/>
</dbReference>
<dbReference type="AlphaFoldDB" id="A0A9W4VQ15"/>
<dbReference type="Proteomes" id="UP001152447">
    <property type="component" value="Unassembled WGS sequence"/>
</dbReference>